<dbReference type="EMBL" id="WHUF01000003">
    <property type="protein sequence ID" value="MQA20749.1"/>
    <property type="molecule type" value="Genomic_DNA"/>
</dbReference>
<dbReference type="PANTHER" id="PTHR42943:SF2">
    <property type="entry name" value="GLUTATHIONE S-TRANSFERASE KAPPA 1"/>
    <property type="match status" value="1"/>
</dbReference>
<keyword evidence="5" id="KW-1185">Reference proteome</keyword>
<protein>
    <recommendedName>
        <fullName evidence="1">2-hydroxychromene-2-carboxylate isomerase</fullName>
        <ecNumber evidence="1">5.99.1.4</ecNumber>
    </recommendedName>
</protein>
<dbReference type="PANTHER" id="PTHR42943">
    <property type="entry name" value="GLUTATHIONE S-TRANSFERASE KAPPA"/>
    <property type="match status" value="1"/>
</dbReference>
<dbReference type="GO" id="GO:0004602">
    <property type="term" value="F:glutathione peroxidase activity"/>
    <property type="evidence" value="ECO:0007669"/>
    <property type="project" value="TreeGrafter"/>
</dbReference>
<dbReference type="GO" id="GO:0006749">
    <property type="term" value="P:glutathione metabolic process"/>
    <property type="evidence" value="ECO:0007669"/>
    <property type="project" value="TreeGrafter"/>
</dbReference>
<dbReference type="RefSeq" id="WP_152805399.1">
    <property type="nucleotide sequence ID" value="NZ_WHUF01000003.1"/>
</dbReference>
<evidence type="ECO:0000313" key="4">
    <source>
        <dbReference type="EMBL" id="MQA20749.1"/>
    </source>
</evidence>
<dbReference type="CDD" id="cd03022">
    <property type="entry name" value="DsbA_HCCA_Iso"/>
    <property type="match status" value="1"/>
</dbReference>
<evidence type="ECO:0000256" key="2">
    <source>
        <dbReference type="PIRSR" id="PIRSR006386-1"/>
    </source>
</evidence>
<dbReference type="GO" id="GO:0004364">
    <property type="term" value="F:glutathione transferase activity"/>
    <property type="evidence" value="ECO:0007669"/>
    <property type="project" value="TreeGrafter"/>
</dbReference>
<sequence>MKVEFWFDFASNYSYLSVMRLRQLGQTDVAWRPFLLGPIFKDAGWNNSPFVLQKDKGAYVWQDMPRQCAKYGLPWRQPSTFPRNSLLAARIGILCEEQPWMLDFCERTMLANFADDRDIGSEQCMSEILSALGQDAEAILRAAQADDNKARLRARTEQAKAHRIFGAPTFLVGDAMFWGNDRLDDALAMALSSQQDSRKTAG</sequence>
<comment type="catalytic activity">
    <reaction evidence="1">
        <text>2-hydroxychromene-2-carboxylate = (3E)-4-(2-hydroxyphenyl)-2-oxobut-3-enoate</text>
        <dbReference type="Rhea" id="RHEA:27401"/>
        <dbReference type="ChEBI" id="CHEBI:59350"/>
        <dbReference type="ChEBI" id="CHEBI:59353"/>
        <dbReference type="EC" id="5.99.1.4"/>
    </reaction>
</comment>
<dbReference type="GO" id="GO:0018845">
    <property type="term" value="F:2-hydroxychromene-2-carboxylate isomerase activity"/>
    <property type="evidence" value="ECO:0007669"/>
    <property type="project" value="UniProtKB-UniRule"/>
</dbReference>
<evidence type="ECO:0000259" key="3">
    <source>
        <dbReference type="Pfam" id="PF01323"/>
    </source>
</evidence>
<dbReference type="SUPFAM" id="SSF52833">
    <property type="entry name" value="Thioredoxin-like"/>
    <property type="match status" value="1"/>
</dbReference>
<dbReference type="Pfam" id="PF01323">
    <property type="entry name" value="DSBA"/>
    <property type="match status" value="1"/>
</dbReference>
<dbReference type="InterPro" id="IPR001853">
    <property type="entry name" value="DSBA-like_thioredoxin_dom"/>
</dbReference>
<dbReference type="InterPro" id="IPR036249">
    <property type="entry name" value="Thioredoxin-like_sf"/>
</dbReference>
<proteinExistence type="inferred from homology"/>
<organism evidence="4 5">
    <name type="scientific">Rugamonas rivuli</name>
    <dbReference type="NCBI Taxonomy" id="2743358"/>
    <lineage>
        <taxon>Bacteria</taxon>
        <taxon>Pseudomonadati</taxon>
        <taxon>Pseudomonadota</taxon>
        <taxon>Betaproteobacteria</taxon>
        <taxon>Burkholderiales</taxon>
        <taxon>Oxalobacteraceae</taxon>
        <taxon>Telluria group</taxon>
        <taxon>Rugamonas</taxon>
    </lineage>
</organism>
<reference evidence="4 5" key="1">
    <citation type="submission" date="2019-10" db="EMBL/GenBank/DDBJ databases">
        <title>Two novel species isolated from a subtropical stream in China.</title>
        <authorList>
            <person name="Lu H."/>
        </authorList>
    </citation>
    <scope>NUCLEOTIDE SEQUENCE [LARGE SCALE GENOMIC DNA]</scope>
    <source>
        <strain evidence="4 5">FT103W</strain>
    </source>
</reference>
<dbReference type="AlphaFoldDB" id="A0A843S938"/>
<comment type="caution">
    <text evidence="4">The sequence shown here is derived from an EMBL/GenBank/DDBJ whole genome shotgun (WGS) entry which is preliminary data.</text>
</comment>
<evidence type="ECO:0000256" key="1">
    <source>
        <dbReference type="PIRNR" id="PIRNR006386"/>
    </source>
</evidence>
<dbReference type="PIRSF" id="PIRSF006386">
    <property type="entry name" value="HCCAis_GSTk"/>
    <property type="match status" value="1"/>
</dbReference>
<dbReference type="InterPro" id="IPR051924">
    <property type="entry name" value="GST_Kappa/NadH"/>
</dbReference>
<dbReference type="InterPro" id="IPR044087">
    <property type="entry name" value="NahD-like"/>
</dbReference>
<name>A0A843S938_9BURK</name>
<comment type="similarity">
    <text evidence="1">Belongs to the GST superfamily. NadH family.</text>
</comment>
<evidence type="ECO:0000313" key="5">
    <source>
        <dbReference type="Proteomes" id="UP000444318"/>
    </source>
</evidence>
<accession>A0A843S938</accession>
<dbReference type="GO" id="GO:1901170">
    <property type="term" value="P:naphthalene catabolic process"/>
    <property type="evidence" value="ECO:0007669"/>
    <property type="project" value="InterPro"/>
</dbReference>
<dbReference type="EC" id="5.99.1.4" evidence="1"/>
<feature type="active site" description="Nucleophile" evidence="2">
    <location>
        <position position="11"/>
    </location>
</feature>
<feature type="domain" description="DSBA-like thioredoxin" evidence="3">
    <location>
        <begin position="3"/>
        <end position="185"/>
    </location>
</feature>
<dbReference type="InterPro" id="IPR014440">
    <property type="entry name" value="HCCAis_GSTk"/>
</dbReference>
<dbReference type="Gene3D" id="3.40.30.10">
    <property type="entry name" value="Glutaredoxin"/>
    <property type="match status" value="1"/>
</dbReference>
<gene>
    <name evidence="4" type="ORF">GEV01_14600</name>
</gene>
<keyword evidence="1 4" id="KW-0413">Isomerase</keyword>
<dbReference type="Proteomes" id="UP000444318">
    <property type="component" value="Unassembled WGS sequence"/>
</dbReference>